<feature type="region of interest" description="Disordered" evidence="1">
    <location>
        <begin position="55"/>
        <end position="138"/>
    </location>
</feature>
<dbReference type="EMBL" id="QPEX01000045">
    <property type="protein sequence ID" value="RCS41197.1"/>
    <property type="molecule type" value="Genomic_DNA"/>
</dbReference>
<accession>A0A368KKA6</accession>
<reference evidence="3 4" key="1">
    <citation type="submission" date="2018-07" db="EMBL/GenBank/DDBJ databases">
        <title>Comparative genomes isolates from brazilian mangrove.</title>
        <authorList>
            <person name="De Araujo J.E."/>
            <person name="Taketani R.G."/>
            <person name="Silva M.C.P."/>
            <person name="Lourenco M.V."/>
            <person name="Oliveira V.M."/>
            <person name="Andreote F.D."/>
        </authorList>
    </citation>
    <scope>NUCLEOTIDE SEQUENCE [LARGE SCALE GENOMIC DNA]</scope>
    <source>
        <strain evidence="3 4">HEX PRIS-MGV</strain>
    </source>
</reference>
<dbReference type="RefSeq" id="WP_114372145.1">
    <property type="nucleotide sequence ID" value="NZ_QPEX01000045.1"/>
</dbReference>
<proteinExistence type="predicted"/>
<dbReference type="Proteomes" id="UP000253562">
    <property type="component" value="Unassembled WGS sequence"/>
</dbReference>
<name>A0A368KKA6_9BACT</name>
<sequence>MPYTKHCFHWSIFFLGLAAVSLTGCFGPSDPLNRQAVSGEVTLKNVALDTGNISFDPVDQTTGRPGGASIEQGKFTLPQERGLPPGTYKVRITSADESATPVTPDEAPGDSRKLAPDRIPASWNTKSEETVTIEDGGENHFVLAIP</sequence>
<evidence type="ECO:0000256" key="1">
    <source>
        <dbReference type="SAM" id="MobiDB-lite"/>
    </source>
</evidence>
<evidence type="ECO:0008006" key="5">
    <source>
        <dbReference type="Google" id="ProtNLM"/>
    </source>
</evidence>
<feature type="signal peptide" evidence="2">
    <location>
        <begin position="1"/>
        <end position="18"/>
    </location>
</feature>
<keyword evidence="2" id="KW-0732">Signal</keyword>
<dbReference type="OrthoDB" id="280343at2"/>
<protein>
    <recommendedName>
        <fullName evidence="5">Carboxypeptidase regulatory-like domain-containing protein</fullName>
    </recommendedName>
</protein>
<comment type="caution">
    <text evidence="3">The sequence shown here is derived from an EMBL/GenBank/DDBJ whole genome shotgun (WGS) entry which is preliminary data.</text>
</comment>
<evidence type="ECO:0000256" key="2">
    <source>
        <dbReference type="SAM" id="SignalP"/>
    </source>
</evidence>
<dbReference type="PROSITE" id="PS51257">
    <property type="entry name" value="PROKAR_LIPOPROTEIN"/>
    <property type="match status" value="1"/>
</dbReference>
<feature type="chain" id="PRO_5016850914" description="Carboxypeptidase regulatory-like domain-containing protein" evidence="2">
    <location>
        <begin position="19"/>
        <end position="146"/>
    </location>
</feature>
<gene>
    <name evidence="3" type="ORF">DTL42_21745</name>
</gene>
<organism evidence="3 4">
    <name type="scientific">Bremerella cremea</name>
    <dbReference type="NCBI Taxonomy" id="1031537"/>
    <lineage>
        <taxon>Bacteria</taxon>
        <taxon>Pseudomonadati</taxon>
        <taxon>Planctomycetota</taxon>
        <taxon>Planctomycetia</taxon>
        <taxon>Pirellulales</taxon>
        <taxon>Pirellulaceae</taxon>
        <taxon>Bremerella</taxon>
    </lineage>
</organism>
<evidence type="ECO:0000313" key="3">
    <source>
        <dbReference type="EMBL" id="RCS41197.1"/>
    </source>
</evidence>
<dbReference type="AlphaFoldDB" id="A0A368KKA6"/>
<evidence type="ECO:0000313" key="4">
    <source>
        <dbReference type="Proteomes" id="UP000253562"/>
    </source>
</evidence>